<dbReference type="AlphaFoldDB" id="A0A2P2MYL0"/>
<organism evidence="1">
    <name type="scientific">Rhizophora mucronata</name>
    <name type="common">Asiatic mangrove</name>
    <dbReference type="NCBI Taxonomy" id="61149"/>
    <lineage>
        <taxon>Eukaryota</taxon>
        <taxon>Viridiplantae</taxon>
        <taxon>Streptophyta</taxon>
        <taxon>Embryophyta</taxon>
        <taxon>Tracheophyta</taxon>
        <taxon>Spermatophyta</taxon>
        <taxon>Magnoliopsida</taxon>
        <taxon>eudicotyledons</taxon>
        <taxon>Gunneridae</taxon>
        <taxon>Pentapetalae</taxon>
        <taxon>rosids</taxon>
        <taxon>fabids</taxon>
        <taxon>Malpighiales</taxon>
        <taxon>Rhizophoraceae</taxon>
        <taxon>Rhizophora</taxon>
    </lineage>
</organism>
<protein>
    <submittedName>
        <fullName evidence="1">Uncharacterized protein</fullName>
    </submittedName>
</protein>
<name>A0A2P2MYL0_RHIMU</name>
<reference evidence="1" key="1">
    <citation type="submission" date="2018-02" db="EMBL/GenBank/DDBJ databases">
        <title>Rhizophora mucronata_Transcriptome.</title>
        <authorList>
            <person name="Meera S.P."/>
            <person name="Sreeshan A."/>
            <person name="Augustine A."/>
        </authorList>
    </citation>
    <scope>NUCLEOTIDE SEQUENCE</scope>
    <source>
        <tissue evidence="1">Leaf</tissue>
    </source>
</reference>
<proteinExistence type="predicted"/>
<dbReference type="EMBL" id="GGEC01054814">
    <property type="protein sequence ID" value="MBX35298.1"/>
    <property type="molecule type" value="Transcribed_RNA"/>
</dbReference>
<accession>A0A2P2MYL0</accession>
<sequence length="27" mass="3066">MTICSPYPMHNNTATSLFIIPNVTKDR</sequence>
<evidence type="ECO:0000313" key="1">
    <source>
        <dbReference type="EMBL" id="MBX35298.1"/>
    </source>
</evidence>